<feature type="domain" description="Wall-associated receptor kinase galacturonan-binding" evidence="5">
    <location>
        <begin position="70"/>
        <end position="126"/>
    </location>
</feature>
<proteinExistence type="predicted"/>
<dbReference type="Pfam" id="PF14380">
    <property type="entry name" value="WAK_assoc"/>
    <property type="match status" value="1"/>
</dbReference>
<dbReference type="InterPro" id="IPR025287">
    <property type="entry name" value="WAK_GUB"/>
</dbReference>
<evidence type="ECO:0000256" key="1">
    <source>
        <dbReference type="ARBA" id="ARBA00004167"/>
    </source>
</evidence>
<keyword evidence="2" id="KW-0732">Signal</keyword>
<dbReference type="AlphaFoldDB" id="A0A0K9PMC9"/>
<feature type="domain" description="Wall-associated receptor kinase C-terminal" evidence="6">
    <location>
        <begin position="232"/>
        <end position="314"/>
    </location>
</feature>
<dbReference type="PANTHER" id="PTHR33355">
    <property type="entry name" value="WALL-ASSOCIATED RECEPTOR KINASE CARBOXY-TERMINAL PROTEIN-RELATED"/>
    <property type="match status" value="1"/>
</dbReference>
<evidence type="ECO:0000256" key="2">
    <source>
        <dbReference type="ARBA" id="ARBA00022729"/>
    </source>
</evidence>
<dbReference type="GO" id="GO:0030247">
    <property type="term" value="F:polysaccharide binding"/>
    <property type="evidence" value="ECO:0007669"/>
    <property type="project" value="InterPro"/>
</dbReference>
<dbReference type="Pfam" id="PF13947">
    <property type="entry name" value="GUB_WAK_bind"/>
    <property type="match status" value="1"/>
</dbReference>
<keyword evidence="8" id="KW-1185">Reference proteome</keyword>
<evidence type="ECO:0000313" key="7">
    <source>
        <dbReference type="EMBL" id="KMZ70106.1"/>
    </source>
</evidence>
<reference evidence="8" key="1">
    <citation type="journal article" date="2016" name="Nature">
        <title>The genome of the seagrass Zostera marina reveals angiosperm adaptation to the sea.</title>
        <authorList>
            <person name="Olsen J.L."/>
            <person name="Rouze P."/>
            <person name="Verhelst B."/>
            <person name="Lin Y.-C."/>
            <person name="Bayer T."/>
            <person name="Collen J."/>
            <person name="Dattolo E."/>
            <person name="De Paoli E."/>
            <person name="Dittami S."/>
            <person name="Maumus F."/>
            <person name="Michel G."/>
            <person name="Kersting A."/>
            <person name="Lauritano C."/>
            <person name="Lohaus R."/>
            <person name="Toepel M."/>
            <person name="Tonon T."/>
            <person name="Vanneste K."/>
            <person name="Amirebrahimi M."/>
            <person name="Brakel J."/>
            <person name="Bostroem C."/>
            <person name="Chovatia M."/>
            <person name="Grimwood J."/>
            <person name="Jenkins J.W."/>
            <person name="Jueterbock A."/>
            <person name="Mraz A."/>
            <person name="Stam W.T."/>
            <person name="Tice H."/>
            <person name="Bornberg-Bauer E."/>
            <person name="Green P.J."/>
            <person name="Pearson G.A."/>
            <person name="Procaccini G."/>
            <person name="Duarte C.M."/>
            <person name="Schmutz J."/>
            <person name="Reusch T.B.H."/>
            <person name="Van de Peer Y."/>
        </authorList>
    </citation>
    <scope>NUCLEOTIDE SEQUENCE [LARGE SCALE GENOMIC DNA]</scope>
    <source>
        <strain evidence="8">cv. Finnish</strain>
    </source>
</reference>
<keyword evidence="4" id="KW-1133">Transmembrane helix</keyword>
<dbReference type="Proteomes" id="UP000036987">
    <property type="component" value="Unassembled WGS sequence"/>
</dbReference>
<dbReference type="InterPro" id="IPR032872">
    <property type="entry name" value="WAK_assoc_C"/>
</dbReference>
<keyword evidence="3" id="KW-0325">Glycoprotein</keyword>
<dbReference type="OrthoDB" id="1857727at2759"/>
<comment type="subcellular location">
    <subcellularLocation>
        <location evidence="1">Membrane</location>
        <topology evidence="1">Single-pass membrane protein</topology>
    </subcellularLocation>
</comment>
<dbReference type="OMA" id="RYPERCD"/>
<dbReference type="PANTHER" id="PTHR33355:SF5">
    <property type="entry name" value="F12F1.23 PROTEIN"/>
    <property type="match status" value="1"/>
</dbReference>
<gene>
    <name evidence="7" type="ORF">ZOSMA_1G00770</name>
</gene>
<evidence type="ECO:0000256" key="4">
    <source>
        <dbReference type="SAM" id="Phobius"/>
    </source>
</evidence>
<accession>A0A0K9PMC9</accession>
<dbReference type="GO" id="GO:0016020">
    <property type="term" value="C:membrane"/>
    <property type="evidence" value="ECO:0007669"/>
    <property type="project" value="UniProtKB-SubCell"/>
</dbReference>
<evidence type="ECO:0008006" key="9">
    <source>
        <dbReference type="Google" id="ProtNLM"/>
    </source>
</evidence>
<organism evidence="7 8">
    <name type="scientific">Zostera marina</name>
    <name type="common">Eelgrass</name>
    <dbReference type="NCBI Taxonomy" id="29655"/>
    <lineage>
        <taxon>Eukaryota</taxon>
        <taxon>Viridiplantae</taxon>
        <taxon>Streptophyta</taxon>
        <taxon>Embryophyta</taxon>
        <taxon>Tracheophyta</taxon>
        <taxon>Spermatophyta</taxon>
        <taxon>Magnoliopsida</taxon>
        <taxon>Liliopsida</taxon>
        <taxon>Zosteraceae</taxon>
        <taxon>Zostera</taxon>
    </lineage>
</organism>
<keyword evidence="4" id="KW-0472">Membrane</keyword>
<dbReference type="EMBL" id="LFYR01000729">
    <property type="protein sequence ID" value="KMZ70106.1"/>
    <property type="molecule type" value="Genomic_DNA"/>
</dbReference>
<sequence length="380" mass="41742">MDIIYSFFKAKKKRKEIGCFFTRPSIPCFCSPHYYSLRLSDMASSPFSIRVIVLLSISFLIPSSSQSDLCRISCGEIPIHFPFSIDDGCGSPYYRRLLFCSTATNTLHLRTPSGVYPVQNISYSTDSSPHLIVSDPSMFSSCNSTYSSAVTTSFALDASTHLKLSKRNTFLFLNCSSEAVIMEPKIDFCRTFPEQCGDGESSSIVCDSEGYLCSEIPRCGGKNELTFNSCCEYFPEASESIRVMLSHCDSYTSMYWKKVNGNEIGLEGVDEVPEYGIIVDFEIPMTGKCRRCNGDGGICGFDTNTTDFLCLCKQGNITTQCGDGSGIERTNSNTRFIVGTSAAVSAAGILGAGVVVWFIKKLKNNKVVACGVQSNENRLF</sequence>
<protein>
    <recommendedName>
        <fullName evidence="9">Wall-associated receptor kinase galacturonan-binding domain-containing protein</fullName>
    </recommendedName>
</protein>
<keyword evidence="4" id="KW-0812">Transmembrane</keyword>
<comment type="caution">
    <text evidence="7">The sequence shown here is derived from an EMBL/GenBank/DDBJ whole genome shotgun (WGS) entry which is preliminary data.</text>
</comment>
<evidence type="ECO:0000259" key="6">
    <source>
        <dbReference type="Pfam" id="PF14380"/>
    </source>
</evidence>
<name>A0A0K9PMC9_ZOSMR</name>
<evidence type="ECO:0000256" key="3">
    <source>
        <dbReference type="ARBA" id="ARBA00023180"/>
    </source>
</evidence>
<feature type="transmembrane region" description="Helical" evidence="4">
    <location>
        <begin position="336"/>
        <end position="359"/>
    </location>
</feature>
<evidence type="ECO:0000313" key="8">
    <source>
        <dbReference type="Proteomes" id="UP000036987"/>
    </source>
</evidence>
<evidence type="ECO:0000259" key="5">
    <source>
        <dbReference type="Pfam" id="PF13947"/>
    </source>
</evidence>